<accession>A0A1H7WJ55</accession>
<dbReference type="AlphaFoldDB" id="A0A1H7WJ55"/>
<keyword evidence="3" id="KW-1185">Reference proteome</keyword>
<dbReference type="Proteomes" id="UP000199664">
    <property type="component" value="Unassembled WGS sequence"/>
</dbReference>
<proteinExistence type="predicted"/>
<feature type="transmembrane region" description="Helical" evidence="1">
    <location>
        <begin position="39"/>
        <end position="60"/>
    </location>
</feature>
<feature type="transmembrane region" description="Helical" evidence="1">
    <location>
        <begin position="228"/>
        <end position="254"/>
    </location>
</feature>
<name>A0A1H7WJ55_9HYPH</name>
<feature type="transmembrane region" description="Helical" evidence="1">
    <location>
        <begin position="173"/>
        <end position="192"/>
    </location>
</feature>
<dbReference type="RefSeq" id="WP_091840236.1">
    <property type="nucleotide sequence ID" value="NZ_FOAN01000008.1"/>
</dbReference>
<dbReference type="InterPro" id="IPR010293">
    <property type="entry name" value="Sbt_1"/>
</dbReference>
<evidence type="ECO:0000256" key="1">
    <source>
        <dbReference type="SAM" id="Phobius"/>
    </source>
</evidence>
<sequence length="321" mass="33382">MTSLQLAAANLLSPMTLCFALGALAAWIRSDFRLPEPVFAALAIYLMLAIGLKGGAELATVRPSDIVLPILAALTLCIVVPLWCYAALRRFVRLDRIDAAALAAHYGSVSAVTFLAVLGYLDAIGVSYEPMVTALLAVMETPAVVVALLLAGRGRNAGHSLGVTLSRMLSSKSIVLLLGGLAIGMLVGQQGLKPVKPLFGDLFLGLLCLFLLDLGRQAMEQASAWRRNGFAIALFAVAAPLLNASLGLLAAWLAGLPQGSAVVLATLAGSASYIVAPAAVRMALPEANPGLYLTASLALTFPFNLIVGIPLYAAMAAALYR</sequence>
<evidence type="ECO:0000313" key="2">
    <source>
        <dbReference type="EMBL" id="SEM21530.1"/>
    </source>
</evidence>
<feature type="transmembrane region" description="Helical" evidence="1">
    <location>
        <begin position="133"/>
        <end position="152"/>
    </location>
</feature>
<feature type="transmembrane region" description="Helical" evidence="1">
    <location>
        <begin position="260"/>
        <end position="280"/>
    </location>
</feature>
<dbReference type="Pfam" id="PF05982">
    <property type="entry name" value="Sbt_1"/>
    <property type="match status" value="1"/>
</dbReference>
<feature type="transmembrane region" description="Helical" evidence="1">
    <location>
        <begin position="66"/>
        <end position="88"/>
    </location>
</feature>
<evidence type="ECO:0000313" key="3">
    <source>
        <dbReference type="Proteomes" id="UP000199664"/>
    </source>
</evidence>
<feature type="transmembrane region" description="Helical" evidence="1">
    <location>
        <begin position="6"/>
        <end position="27"/>
    </location>
</feature>
<keyword evidence="1" id="KW-0812">Transmembrane</keyword>
<reference evidence="3" key="1">
    <citation type="submission" date="2016-10" db="EMBL/GenBank/DDBJ databases">
        <authorList>
            <person name="Varghese N."/>
            <person name="Submissions S."/>
        </authorList>
    </citation>
    <scope>NUCLEOTIDE SEQUENCE [LARGE SCALE GENOMIC DNA]</scope>
    <source>
        <strain evidence="3">LMG 26383,CCUG 61248,R- 45681</strain>
    </source>
</reference>
<keyword evidence="1" id="KW-1133">Transmembrane helix</keyword>
<dbReference type="PANTHER" id="PTHR40400">
    <property type="entry name" value="SLR1512 PROTEIN"/>
    <property type="match status" value="1"/>
</dbReference>
<gene>
    <name evidence="2" type="ORF">SAMN04515666_108199</name>
</gene>
<dbReference type="STRING" id="1036779.SAMN04515666_108199"/>
<keyword evidence="1" id="KW-0472">Membrane</keyword>
<protein>
    <recommendedName>
        <fullName evidence="4">Sodium-dependent bicarbonate transport family permease</fullName>
    </recommendedName>
</protein>
<feature type="transmembrane region" description="Helical" evidence="1">
    <location>
        <begin position="292"/>
        <end position="320"/>
    </location>
</feature>
<dbReference type="EMBL" id="FOAN01000008">
    <property type="protein sequence ID" value="SEM21530.1"/>
    <property type="molecule type" value="Genomic_DNA"/>
</dbReference>
<dbReference type="OrthoDB" id="345121at2"/>
<feature type="transmembrane region" description="Helical" evidence="1">
    <location>
        <begin position="100"/>
        <end position="121"/>
    </location>
</feature>
<dbReference type="PANTHER" id="PTHR40400:SF1">
    <property type="entry name" value="SLR1512 PROTEIN"/>
    <property type="match status" value="1"/>
</dbReference>
<evidence type="ECO:0008006" key="4">
    <source>
        <dbReference type="Google" id="ProtNLM"/>
    </source>
</evidence>
<organism evidence="2 3">
    <name type="scientific">Bosea lupini</name>
    <dbReference type="NCBI Taxonomy" id="1036779"/>
    <lineage>
        <taxon>Bacteria</taxon>
        <taxon>Pseudomonadati</taxon>
        <taxon>Pseudomonadota</taxon>
        <taxon>Alphaproteobacteria</taxon>
        <taxon>Hyphomicrobiales</taxon>
        <taxon>Boseaceae</taxon>
        <taxon>Bosea</taxon>
    </lineage>
</organism>